<dbReference type="Proteomes" id="UP000199263">
    <property type="component" value="Unassembled WGS sequence"/>
</dbReference>
<accession>A0A1I1KYR3</accession>
<proteinExistence type="predicted"/>
<dbReference type="EMBL" id="FOMG01000006">
    <property type="protein sequence ID" value="SFC63848.1"/>
    <property type="molecule type" value="Genomic_DNA"/>
</dbReference>
<keyword evidence="2" id="KW-1185">Reference proteome</keyword>
<dbReference type="RefSeq" id="WP_278320215.1">
    <property type="nucleotide sequence ID" value="NZ_FOMG01000006.1"/>
</dbReference>
<evidence type="ECO:0000313" key="2">
    <source>
        <dbReference type="Proteomes" id="UP000199263"/>
    </source>
</evidence>
<organism evidence="1 2">
    <name type="scientific">Clostridium uliginosum</name>
    <dbReference type="NCBI Taxonomy" id="119641"/>
    <lineage>
        <taxon>Bacteria</taxon>
        <taxon>Bacillati</taxon>
        <taxon>Bacillota</taxon>
        <taxon>Clostridia</taxon>
        <taxon>Eubacteriales</taxon>
        <taxon>Clostridiaceae</taxon>
        <taxon>Clostridium</taxon>
    </lineage>
</organism>
<dbReference type="AlphaFoldDB" id="A0A1I1KYR3"/>
<dbReference type="STRING" id="119641.SAMN05421842_106140"/>
<sequence length="42" mass="5150">MNEKLVKDKFETYERRINNRGERLDKLDQDSRELKTVNKLII</sequence>
<evidence type="ECO:0000313" key="1">
    <source>
        <dbReference type="EMBL" id="SFC63848.1"/>
    </source>
</evidence>
<gene>
    <name evidence="1" type="ORF">SAMN05421842_106140</name>
</gene>
<name>A0A1I1KYR3_9CLOT</name>
<reference evidence="1 2" key="1">
    <citation type="submission" date="2016-10" db="EMBL/GenBank/DDBJ databases">
        <authorList>
            <person name="de Groot N.N."/>
        </authorList>
    </citation>
    <scope>NUCLEOTIDE SEQUENCE [LARGE SCALE GENOMIC DNA]</scope>
    <source>
        <strain evidence="1 2">DSM 12992</strain>
    </source>
</reference>
<protein>
    <submittedName>
        <fullName evidence="1">Uncharacterized protein</fullName>
    </submittedName>
</protein>